<dbReference type="InterPro" id="IPR016162">
    <property type="entry name" value="Ald_DH_N"/>
</dbReference>
<dbReference type="GO" id="GO:0005737">
    <property type="term" value="C:cytoplasm"/>
    <property type="evidence" value="ECO:0007669"/>
    <property type="project" value="TreeGrafter"/>
</dbReference>
<sequence>MSTSSSTHATTAGTQPTTQQPSRQPASNQPAAGEGAPTSTDQPGTFTSLEAIQAQAEAMRAYFLTGATRDIAHRKQALRDMKSWLKEHETNVLKALWQDLGKVAYEGYITELGMVYGEIDLCLKKVDAWATPERVPSPVSMFKSISTVYHDPYGVVLVLAPWNYPLQLTLVPMVDAIAAGNCVAFKPAREAPATAAIMFRMAREVFDPTFVCAIPGGPHINDWVLATRWDSIMFTGSPRVGKVVMAAAAQFLTPVTLELGGKSPCIVHSDADLKVAAKRIAWGKTVNSGQTCVAPDYLLVQEDVADDLLAAIADTWNEWYDGDALHSPIWPHMVSMKHYKRVMGLIEQHNPAARVAVGGHGDPDTLRIEPTIMTGVTLDDPVMGEEIFGPVLPVLTYSDLDDAFATIRRFEHPLACYVYTASKEVKRRVIGELQFGGGAVNDCCVQLSNDQMGFGGVGNSGMGAYHGKVGFDAFTHYKGVMDHAAFVDPDFRYPPFTAEKKRLAKGFMH</sequence>
<dbReference type="FunFam" id="3.40.309.10:FF:000003">
    <property type="entry name" value="Aldehyde dehydrogenase"/>
    <property type="match status" value="1"/>
</dbReference>
<feature type="active site" evidence="5 6">
    <location>
        <position position="258"/>
    </location>
</feature>
<dbReference type="InterPro" id="IPR012394">
    <property type="entry name" value="Aldehyde_DH_NAD(P)"/>
</dbReference>
<dbReference type="PROSITE" id="PS00687">
    <property type="entry name" value="ALDEHYDE_DEHYDR_GLU"/>
    <property type="match status" value="1"/>
</dbReference>
<dbReference type="Gene3D" id="3.40.605.10">
    <property type="entry name" value="Aldehyde Dehydrogenase, Chain A, domain 1"/>
    <property type="match status" value="1"/>
</dbReference>
<dbReference type="InterPro" id="IPR029510">
    <property type="entry name" value="Ald_DH_CS_GLU"/>
</dbReference>
<evidence type="ECO:0000256" key="4">
    <source>
        <dbReference type="PIRNR" id="PIRNR036492"/>
    </source>
</evidence>
<evidence type="ECO:0000256" key="1">
    <source>
        <dbReference type="ARBA" id="ARBA00009986"/>
    </source>
</evidence>
<dbReference type="PANTHER" id="PTHR43570:SF16">
    <property type="entry name" value="ALDEHYDE DEHYDROGENASE TYPE III, ISOFORM Q"/>
    <property type="match status" value="1"/>
</dbReference>
<dbReference type="GO" id="GO:0006081">
    <property type="term" value="P:aldehyde metabolic process"/>
    <property type="evidence" value="ECO:0007669"/>
    <property type="project" value="InterPro"/>
</dbReference>
<keyword evidence="3" id="KW-0520">NAD</keyword>
<protein>
    <recommendedName>
        <fullName evidence="4">Aldehyde dehydrogenase</fullName>
    </recommendedName>
</protein>
<keyword evidence="2 4" id="KW-0560">Oxidoreductase</keyword>
<evidence type="ECO:0000313" key="10">
    <source>
        <dbReference type="EMBL" id="KFI62041.1"/>
    </source>
</evidence>
<dbReference type="RefSeq" id="WP_238552348.1">
    <property type="nucleotide sequence ID" value="NZ_JGYV01000011.1"/>
</dbReference>
<evidence type="ECO:0000256" key="5">
    <source>
        <dbReference type="PIRSR" id="PIRSR036492-1"/>
    </source>
</evidence>
<evidence type="ECO:0000259" key="9">
    <source>
        <dbReference type="Pfam" id="PF00171"/>
    </source>
</evidence>
<dbReference type="InterPro" id="IPR016163">
    <property type="entry name" value="Ald_DH_C"/>
</dbReference>
<feature type="domain" description="Aldehyde dehydrogenase" evidence="9">
    <location>
        <begin position="50"/>
        <end position="479"/>
    </location>
</feature>
<dbReference type="PIRSF" id="PIRSF036492">
    <property type="entry name" value="ALDH"/>
    <property type="match status" value="1"/>
</dbReference>
<dbReference type="InterPro" id="IPR016161">
    <property type="entry name" value="Ald_DH/histidinol_DH"/>
</dbReference>
<evidence type="ECO:0000256" key="6">
    <source>
        <dbReference type="PROSITE-ProRule" id="PRU10007"/>
    </source>
</evidence>
<dbReference type="STRING" id="1688.BCUN_1357"/>
<feature type="region of interest" description="Disordered" evidence="8">
    <location>
        <begin position="1"/>
        <end position="44"/>
    </location>
</feature>
<dbReference type="Proteomes" id="UP000029067">
    <property type="component" value="Unassembled WGS sequence"/>
</dbReference>
<accession>A0A087ATE1</accession>
<feature type="compositionally biased region" description="Low complexity" evidence="8">
    <location>
        <begin position="1"/>
        <end position="25"/>
    </location>
</feature>
<dbReference type="PANTHER" id="PTHR43570">
    <property type="entry name" value="ALDEHYDE DEHYDROGENASE"/>
    <property type="match status" value="1"/>
</dbReference>
<dbReference type="Pfam" id="PF00171">
    <property type="entry name" value="Aldedh"/>
    <property type="match status" value="1"/>
</dbReference>
<name>A0A087ATE1_9BIFI</name>
<evidence type="ECO:0000256" key="7">
    <source>
        <dbReference type="RuleBase" id="RU003345"/>
    </source>
</evidence>
<dbReference type="FunFam" id="3.40.605.10:FF:000004">
    <property type="entry name" value="Aldehyde dehydrogenase"/>
    <property type="match status" value="1"/>
</dbReference>
<organism evidence="10 11">
    <name type="scientific">Bifidobacterium cuniculi</name>
    <dbReference type="NCBI Taxonomy" id="1688"/>
    <lineage>
        <taxon>Bacteria</taxon>
        <taxon>Bacillati</taxon>
        <taxon>Actinomycetota</taxon>
        <taxon>Actinomycetes</taxon>
        <taxon>Bifidobacteriales</taxon>
        <taxon>Bifidobacteriaceae</taxon>
        <taxon>Bifidobacterium</taxon>
    </lineage>
</organism>
<reference evidence="10 11" key="1">
    <citation type="submission" date="2014-03" db="EMBL/GenBank/DDBJ databases">
        <title>Genomics of Bifidobacteria.</title>
        <authorList>
            <person name="Ventura M."/>
            <person name="Milani C."/>
            <person name="Lugli G.A."/>
        </authorList>
    </citation>
    <scope>NUCLEOTIDE SEQUENCE [LARGE SCALE GENOMIC DNA]</scope>
    <source>
        <strain evidence="10 11">LMG 10738</strain>
    </source>
</reference>
<dbReference type="InterPro" id="IPR015590">
    <property type="entry name" value="Aldehyde_DH_dom"/>
</dbReference>
<keyword evidence="11" id="KW-1185">Reference proteome</keyword>
<dbReference type="AlphaFoldDB" id="A0A087ATE1"/>
<evidence type="ECO:0000256" key="8">
    <source>
        <dbReference type="SAM" id="MobiDB-lite"/>
    </source>
</evidence>
<dbReference type="GO" id="GO:0004029">
    <property type="term" value="F:aldehyde dehydrogenase (NAD+) activity"/>
    <property type="evidence" value="ECO:0007669"/>
    <property type="project" value="TreeGrafter"/>
</dbReference>
<dbReference type="eggNOG" id="COG1012">
    <property type="taxonomic scope" value="Bacteria"/>
</dbReference>
<evidence type="ECO:0000256" key="2">
    <source>
        <dbReference type="ARBA" id="ARBA00023002"/>
    </source>
</evidence>
<dbReference type="SUPFAM" id="SSF53720">
    <property type="entry name" value="ALDH-like"/>
    <property type="match status" value="1"/>
</dbReference>
<dbReference type="Gene3D" id="3.40.309.10">
    <property type="entry name" value="Aldehyde Dehydrogenase, Chain A, domain 2"/>
    <property type="match status" value="1"/>
</dbReference>
<comment type="caution">
    <text evidence="10">The sequence shown here is derived from an EMBL/GenBank/DDBJ whole genome shotgun (WGS) entry which is preliminary data.</text>
</comment>
<dbReference type="EMBL" id="JGYV01000011">
    <property type="protein sequence ID" value="KFI62041.1"/>
    <property type="molecule type" value="Genomic_DNA"/>
</dbReference>
<evidence type="ECO:0000256" key="3">
    <source>
        <dbReference type="ARBA" id="ARBA00023027"/>
    </source>
</evidence>
<comment type="similarity">
    <text evidence="1 4 7">Belongs to the aldehyde dehydrogenase family.</text>
</comment>
<gene>
    <name evidence="10" type="ORF">BCUN_1357</name>
</gene>
<proteinExistence type="inferred from homology"/>
<evidence type="ECO:0000313" key="11">
    <source>
        <dbReference type="Proteomes" id="UP000029067"/>
    </source>
</evidence>
<feature type="active site" evidence="5">
    <location>
        <position position="292"/>
    </location>
</feature>